<evidence type="ECO:0000313" key="3">
    <source>
        <dbReference type="Proteomes" id="UP000509260"/>
    </source>
</evidence>
<dbReference type="RefSeq" id="WP_032141156.1">
    <property type="nucleotide sequence ID" value="NZ_AP023201.1"/>
</dbReference>
<sequence>MSVIYRCFVVFMMMFSLVNVAYSKSEQYHRIVNLTDIVDEGDQIVKFKDKKGECYYFGKAKIVSVENFKFFGVEIPDAPKTKRWDLTIEKKVCEYFTYDKTLYVVPDEKTIHGRHDSVLIPAGTDFLLFSSEEERKAYFYK</sequence>
<gene>
    <name evidence="2" type="ORF">TUM18780_50580</name>
</gene>
<accession>A0ABC8E768</accession>
<feature type="chain" id="PRO_5044838493" evidence="1">
    <location>
        <begin position="22"/>
        <end position="141"/>
    </location>
</feature>
<keyword evidence="2" id="KW-0614">Plasmid</keyword>
<keyword evidence="1" id="KW-0732">Signal</keyword>
<evidence type="ECO:0000313" key="2">
    <source>
        <dbReference type="EMBL" id="BCG39896.1"/>
    </source>
</evidence>
<dbReference type="Proteomes" id="UP000509260">
    <property type="component" value="Plasmid pMTY18780-4"/>
</dbReference>
<geneLocation type="plasmid" evidence="3">
    <name>pmty18780-4 dna</name>
</geneLocation>
<reference evidence="2 3" key="1">
    <citation type="submission" date="2020-06" db="EMBL/GenBank/DDBJ databases">
        <title>Whole-genome sequencing of blaNDM-5 positive Escherichia coli isolated from a Japanese patient with no history of travel abroad.</title>
        <authorList>
            <person name="Ito Y."/>
            <person name="Aoki K."/>
            <person name="Nakayama N."/>
            <person name="Ohtsuka M."/>
            <person name="Ota M."/>
            <person name="Kaneko N."/>
            <person name="Yoshida M."/>
            <person name="Ishii Y."/>
            <person name="Tateda K."/>
            <person name="Matsuse H."/>
        </authorList>
    </citation>
    <scope>NUCLEOTIDE SEQUENCE [LARGE SCALE GENOMIC DNA]</scope>
    <source>
        <strain evidence="2 3">TUM18780</strain>
        <plasmid evidence="3">pmty18780-4 dna</plasmid>
    </source>
</reference>
<dbReference type="EMBL" id="AP023201">
    <property type="protein sequence ID" value="BCG39896.1"/>
    <property type="molecule type" value="Genomic_DNA"/>
</dbReference>
<name>A0ABC8E768_ECOLX</name>
<proteinExistence type="predicted"/>
<feature type="signal peptide" evidence="1">
    <location>
        <begin position="1"/>
        <end position="21"/>
    </location>
</feature>
<protein>
    <submittedName>
        <fullName evidence="2">Uncharacterized protein</fullName>
    </submittedName>
</protein>
<evidence type="ECO:0000256" key="1">
    <source>
        <dbReference type="SAM" id="SignalP"/>
    </source>
</evidence>
<organism evidence="2 3">
    <name type="scientific">Escherichia coli</name>
    <dbReference type="NCBI Taxonomy" id="562"/>
    <lineage>
        <taxon>Bacteria</taxon>
        <taxon>Pseudomonadati</taxon>
        <taxon>Pseudomonadota</taxon>
        <taxon>Gammaproteobacteria</taxon>
        <taxon>Enterobacterales</taxon>
        <taxon>Enterobacteriaceae</taxon>
        <taxon>Escherichia</taxon>
    </lineage>
</organism>
<dbReference type="AlphaFoldDB" id="A0ABC8E768"/>